<feature type="domain" description="CBS" evidence="12">
    <location>
        <begin position="286"/>
        <end position="343"/>
    </location>
</feature>
<sequence>MEQLLPQIGLILLLILLNAVFASAEIALVSVRRSRIDVLAKKGDRRAAAVARLLKGDPGRYLAAIQIGVTLAGFLASATAAVTLAVPLQNIFQNVPVAAVNTNAQGIAVVITTTLIALITLIYGELVPKRVALQATERVALLLGRPIHLFSRATRPVILLLTAATNYSLRLFGLKPGVNEDQVTEDELKQIIVNQSTLDREEQRLLWDVFDFGDAVAYDVMVPRTDVVGVETSTSVADTLRLMSETGHSRIPVYGQNLDDIKGIAGIKDLVPYLLRGEEQAPVEKVVRPAYVVPNTVPIRQLLRDLQKRGVSMAVIVDEFGGTDGVVTVETLLEELVGEIRDEYDREDQEILSSEDGQAIVKGSAGVDEVNRQLKLAIPESEEYHTIAGFILDQLNKVPKAGDRVTLDGTVLEVAKMKANRILMVSIKKED</sequence>
<evidence type="ECO:0000259" key="12">
    <source>
        <dbReference type="PROSITE" id="PS51371"/>
    </source>
</evidence>
<protein>
    <recommendedName>
        <fullName evidence="16">CBS domain containing protein</fullName>
    </recommendedName>
</protein>
<reference evidence="14 15" key="2">
    <citation type="journal article" date="2008" name="Science">
        <title>Environmental genomics reveals a single-species ecosystem deep within Earth.</title>
        <authorList>
            <person name="Chivian D."/>
            <person name="Brodie E.L."/>
            <person name="Alm E.J."/>
            <person name="Culley D.E."/>
            <person name="Dehal P.S."/>
            <person name="Desantis T.Z."/>
            <person name="Gihring T.M."/>
            <person name="Lapidus A."/>
            <person name="Lin L.H."/>
            <person name="Lowry S.R."/>
            <person name="Moser D.P."/>
            <person name="Richardson P.M."/>
            <person name="Southam G."/>
            <person name="Wanger G."/>
            <person name="Pratt L.M."/>
            <person name="Andersen G.L."/>
            <person name="Hazen T.C."/>
            <person name="Brockman F.J."/>
            <person name="Arkin A.P."/>
            <person name="Onstott T.C."/>
        </authorList>
    </citation>
    <scope>NUCLEOTIDE SEQUENCE [LARGE SCALE GENOMIC DNA]</scope>
    <source>
        <strain evidence="14 15">MP104C</strain>
    </source>
</reference>
<evidence type="ECO:0000313" key="14">
    <source>
        <dbReference type="EMBL" id="ACA60495.1"/>
    </source>
</evidence>
<dbReference type="PANTHER" id="PTHR43099">
    <property type="entry name" value="UPF0053 PROTEIN YRKA"/>
    <property type="match status" value="1"/>
</dbReference>
<dbReference type="STRING" id="477974.Daud_2004"/>
<dbReference type="InterPro" id="IPR005170">
    <property type="entry name" value="Transptr-assoc_dom"/>
</dbReference>
<dbReference type="InterPro" id="IPR051676">
    <property type="entry name" value="UPF0053_domain"/>
</dbReference>
<evidence type="ECO:0000256" key="3">
    <source>
        <dbReference type="ARBA" id="ARBA00022475"/>
    </source>
</evidence>
<evidence type="ECO:0000256" key="9">
    <source>
        <dbReference type="PROSITE-ProRule" id="PRU00703"/>
    </source>
</evidence>
<evidence type="ECO:0000313" key="15">
    <source>
        <dbReference type="Proteomes" id="UP000008544"/>
    </source>
</evidence>
<dbReference type="Pfam" id="PF01595">
    <property type="entry name" value="CNNM"/>
    <property type="match status" value="1"/>
</dbReference>
<dbReference type="FunFam" id="3.10.580.10:FF:000002">
    <property type="entry name" value="Magnesium/cobalt efflux protein CorC"/>
    <property type="match status" value="1"/>
</dbReference>
<dbReference type="eggNOG" id="COG1253">
    <property type="taxonomic scope" value="Bacteria"/>
</dbReference>
<reference evidence="15" key="1">
    <citation type="submission" date="2007-10" db="EMBL/GenBank/DDBJ databases">
        <title>Complete sequence of chromosome of Desulforudis audaxviator MP104C.</title>
        <authorList>
            <person name="Copeland A."/>
            <person name="Lucas S."/>
            <person name="Lapidus A."/>
            <person name="Barry K."/>
            <person name="Glavina del Rio T."/>
            <person name="Dalin E."/>
            <person name="Tice H."/>
            <person name="Bruce D."/>
            <person name="Pitluck S."/>
            <person name="Lowry S.R."/>
            <person name="Larimer F."/>
            <person name="Land M.L."/>
            <person name="Hauser L."/>
            <person name="Kyrpides N."/>
            <person name="Ivanova N.N."/>
            <person name="Richardson P."/>
        </authorList>
    </citation>
    <scope>NUCLEOTIDE SEQUENCE [LARGE SCALE GENOMIC DNA]</scope>
    <source>
        <strain evidence="15">MP104C</strain>
    </source>
</reference>
<gene>
    <name evidence="14" type="ordered locus">Daud_2004</name>
</gene>
<dbReference type="InterPro" id="IPR002550">
    <property type="entry name" value="CNNM"/>
</dbReference>
<feature type="transmembrane region" description="Helical" evidence="11">
    <location>
        <begin position="6"/>
        <end position="31"/>
    </location>
</feature>
<dbReference type="InterPro" id="IPR000644">
    <property type="entry name" value="CBS_dom"/>
</dbReference>
<dbReference type="SUPFAM" id="SSF54631">
    <property type="entry name" value="CBS-domain pair"/>
    <property type="match status" value="1"/>
</dbReference>
<dbReference type="GO" id="GO:0050660">
    <property type="term" value="F:flavin adenine dinucleotide binding"/>
    <property type="evidence" value="ECO:0007669"/>
    <property type="project" value="InterPro"/>
</dbReference>
<keyword evidence="4 10" id="KW-0812">Transmembrane</keyword>
<evidence type="ECO:0000256" key="5">
    <source>
        <dbReference type="ARBA" id="ARBA00022737"/>
    </source>
</evidence>
<dbReference type="HOGENOM" id="CLU_015237_4_1_9"/>
<dbReference type="Pfam" id="PF03471">
    <property type="entry name" value="CorC_HlyC"/>
    <property type="match status" value="1"/>
</dbReference>
<keyword evidence="3" id="KW-1003">Cell membrane</keyword>
<organism evidence="14 15">
    <name type="scientific">Desulforudis audaxviator (strain MP104C)</name>
    <dbReference type="NCBI Taxonomy" id="477974"/>
    <lineage>
        <taxon>Bacteria</taxon>
        <taxon>Bacillati</taxon>
        <taxon>Bacillota</taxon>
        <taxon>Clostridia</taxon>
        <taxon>Thermoanaerobacterales</taxon>
        <taxon>Candidatus Desulforudaceae</taxon>
        <taxon>Candidatus Desulforudis</taxon>
    </lineage>
</organism>
<evidence type="ECO:0000259" key="13">
    <source>
        <dbReference type="PROSITE" id="PS51846"/>
    </source>
</evidence>
<feature type="transmembrane region" description="Helical" evidence="11">
    <location>
        <begin position="106"/>
        <end position="124"/>
    </location>
</feature>
<dbReference type="AlphaFoldDB" id="B1I646"/>
<dbReference type="Proteomes" id="UP000008544">
    <property type="component" value="Chromosome"/>
</dbReference>
<comment type="subcellular location">
    <subcellularLocation>
        <location evidence="1">Cell membrane</location>
        <topology evidence="1">Multi-pass membrane protein</topology>
    </subcellularLocation>
</comment>
<evidence type="ECO:0000256" key="1">
    <source>
        <dbReference type="ARBA" id="ARBA00004651"/>
    </source>
</evidence>
<comment type="similarity">
    <text evidence="2">Belongs to the UPF0053 family.</text>
</comment>
<evidence type="ECO:0000256" key="4">
    <source>
        <dbReference type="ARBA" id="ARBA00022692"/>
    </source>
</evidence>
<keyword evidence="7 9" id="KW-0129">CBS domain</keyword>
<dbReference type="SMART" id="SM01091">
    <property type="entry name" value="CorC_HlyC"/>
    <property type="match status" value="1"/>
</dbReference>
<evidence type="ECO:0000256" key="2">
    <source>
        <dbReference type="ARBA" id="ARBA00006337"/>
    </source>
</evidence>
<dbReference type="InterPro" id="IPR016169">
    <property type="entry name" value="FAD-bd_PCMH_sub2"/>
</dbReference>
<feature type="domain" description="CBS" evidence="12">
    <location>
        <begin position="221"/>
        <end position="280"/>
    </location>
</feature>
<keyword evidence="6 10" id="KW-1133">Transmembrane helix</keyword>
<feature type="transmembrane region" description="Helical" evidence="11">
    <location>
        <begin position="61"/>
        <end position="86"/>
    </location>
</feature>
<dbReference type="SMART" id="SM00116">
    <property type="entry name" value="CBS"/>
    <property type="match status" value="2"/>
</dbReference>
<dbReference type="Gene3D" id="3.10.580.10">
    <property type="entry name" value="CBS-domain"/>
    <property type="match status" value="1"/>
</dbReference>
<dbReference type="PROSITE" id="PS51371">
    <property type="entry name" value="CBS"/>
    <property type="match status" value="2"/>
</dbReference>
<feature type="domain" description="CNNM transmembrane" evidence="13">
    <location>
        <begin position="1"/>
        <end position="202"/>
    </location>
</feature>
<dbReference type="CDD" id="cd04590">
    <property type="entry name" value="CBS_pair_CorC_HlyC_assoc"/>
    <property type="match status" value="1"/>
</dbReference>
<evidence type="ECO:0008006" key="16">
    <source>
        <dbReference type="Google" id="ProtNLM"/>
    </source>
</evidence>
<dbReference type="PROSITE" id="PS51846">
    <property type="entry name" value="CNNM"/>
    <property type="match status" value="1"/>
</dbReference>
<dbReference type="InterPro" id="IPR036318">
    <property type="entry name" value="FAD-bd_PCMH-like_sf"/>
</dbReference>
<evidence type="ECO:0000256" key="10">
    <source>
        <dbReference type="PROSITE-ProRule" id="PRU01193"/>
    </source>
</evidence>
<dbReference type="OrthoDB" id="9798188at2"/>
<proteinExistence type="inferred from homology"/>
<dbReference type="SUPFAM" id="SSF56176">
    <property type="entry name" value="FAD-binding/transporter-associated domain-like"/>
    <property type="match status" value="1"/>
</dbReference>
<keyword evidence="15" id="KW-1185">Reference proteome</keyword>
<evidence type="ECO:0000256" key="11">
    <source>
        <dbReference type="SAM" id="Phobius"/>
    </source>
</evidence>
<keyword evidence="8 10" id="KW-0472">Membrane</keyword>
<evidence type="ECO:0000256" key="6">
    <source>
        <dbReference type="ARBA" id="ARBA00022989"/>
    </source>
</evidence>
<evidence type="ECO:0000256" key="7">
    <source>
        <dbReference type="ARBA" id="ARBA00023122"/>
    </source>
</evidence>
<dbReference type="PANTHER" id="PTHR43099:SF2">
    <property type="entry name" value="UPF0053 PROTEIN YRKA"/>
    <property type="match status" value="1"/>
</dbReference>
<accession>B1I646</accession>
<dbReference type="EMBL" id="CP000860">
    <property type="protein sequence ID" value="ACA60495.1"/>
    <property type="molecule type" value="Genomic_DNA"/>
</dbReference>
<evidence type="ECO:0000256" key="8">
    <source>
        <dbReference type="ARBA" id="ARBA00023136"/>
    </source>
</evidence>
<dbReference type="InterPro" id="IPR044751">
    <property type="entry name" value="Ion_transp-like_CBS"/>
</dbReference>
<keyword evidence="5" id="KW-0677">Repeat</keyword>
<name>B1I646_DESAP</name>
<dbReference type="InterPro" id="IPR046342">
    <property type="entry name" value="CBS_dom_sf"/>
</dbReference>
<dbReference type="RefSeq" id="WP_012303070.1">
    <property type="nucleotide sequence ID" value="NC_010424.1"/>
</dbReference>
<dbReference type="Gene3D" id="3.30.465.10">
    <property type="match status" value="1"/>
</dbReference>
<dbReference type="Pfam" id="PF00571">
    <property type="entry name" value="CBS"/>
    <property type="match status" value="2"/>
</dbReference>
<dbReference type="KEGG" id="dau:Daud_2004"/>
<dbReference type="GO" id="GO:0005886">
    <property type="term" value="C:plasma membrane"/>
    <property type="evidence" value="ECO:0007669"/>
    <property type="project" value="UniProtKB-SubCell"/>
</dbReference>